<evidence type="ECO:0000256" key="2">
    <source>
        <dbReference type="ARBA" id="ARBA00022737"/>
    </source>
</evidence>
<sequence length="1066" mass="119313">MAVPSGADIIIFASSAHYFSLIAVHGIQGHPYKTWTHPNGAKWLEDYLPKDMPTARVMTFGYNAQVFTSSRGSVTDFAEQLLQHLTSVRRLSTSTKNKNRPIIFLCHSLGGLVVKKALLLAQEAHDAAAIRKSTIAVIFMGTPHRGSQLASYADLAVTCIKATGIKANTANLHHLKLDSDDLEELGTQFGSLLQSESIKVLTFYELKPTRIAGIGEAVVVPKWSAKLGLGPPLETVIPLDTDHRQIAQFPSRDSKQYNIVISNLISISLHGQIKQSNDDSEDKEWNDVLLWLEALRIQSGPNLLKERAEGTCKWIHGKRPFENWRCSEGPAGLWIFGKPGIGKTVLSSYISQVLKYENGNLVITLYCQSYQSLNDPFHALVRDILFQALQLPGLSAALKKQLSDLKSQTSTLSYIAFDTLLGIVEKMCHGIANIFLIVDGIDELDQKVAELESFLHRLGSLSQPTELCKILVVSRNTPRLEKLLASWQRMAMSTSDSLQDISAFLNQRLKTMLHLGEHRDEVIERLVDGSKGLFLWADLAVSELDHLRTWNEVQALLQNGNRGLDVTYATIIKQLDTSSESLCRIRAKALLLTAAGYRPFRLEEMTELLAIEVSKGFLDPGNKLLGGWSTLSRACGPFLQMNELGAIELIHVSAKEFLMSHHWAKSLAQEHLIDGSADVEMTCLCLSYLNFTAFGRTLREEVKLDVDNLSQIYPVLEYVSYYYSLRVEQFYSGPTAKVTLEKKLRLAECYNTLLESDTAENISSEAFQAAQETLGPMQPLTLKLQRLKLYTKMLSSLTSSSAESYEDVNGFMRLVENHIKVFGRDHVDTLNCHHDLGMIYLIRQDFTEARKHLEPLYGRMVRMLGHTSRVTQSVANNLAACANMQGEYDYAESILYNSFPALPNAAAERLEIDITSVTPYTINALSILAAVLGARSEDRRSEILHQRVIDGIIALDGHKAPRLYESAINKGQALRDQFKYREARKHYHEWLKASDQNLGADSKQSHEIRNRLIDLDHREKKWQDMPQSLKSSVIEETTDGKIYLRSTAAVIVGILLVAAVAWAYLL</sequence>
<feature type="domain" description="DUF676" evidence="4">
    <location>
        <begin position="22"/>
        <end position="165"/>
    </location>
</feature>
<dbReference type="InterPro" id="IPR029058">
    <property type="entry name" value="AB_hydrolase_fold"/>
</dbReference>
<evidence type="ECO:0000259" key="5">
    <source>
        <dbReference type="Pfam" id="PF24883"/>
    </source>
</evidence>
<keyword evidence="3" id="KW-1133">Transmembrane helix</keyword>
<evidence type="ECO:0008006" key="8">
    <source>
        <dbReference type="Google" id="ProtNLM"/>
    </source>
</evidence>
<feature type="domain" description="Nephrocystin 3-like N-terminal" evidence="5">
    <location>
        <begin position="310"/>
        <end position="475"/>
    </location>
</feature>
<dbReference type="OrthoDB" id="66095at2759"/>
<organism evidence="6 7">
    <name type="scientific">Oidiodendron maius (strain Zn)</name>
    <dbReference type="NCBI Taxonomy" id="913774"/>
    <lineage>
        <taxon>Eukaryota</taxon>
        <taxon>Fungi</taxon>
        <taxon>Dikarya</taxon>
        <taxon>Ascomycota</taxon>
        <taxon>Pezizomycotina</taxon>
        <taxon>Leotiomycetes</taxon>
        <taxon>Leotiomycetes incertae sedis</taxon>
        <taxon>Myxotrichaceae</taxon>
        <taxon>Oidiodendron</taxon>
    </lineage>
</organism>
<evidence type="ECO:0000256" key="1">
    <source>
        <dbReference type="ARBA" id="ARBA00007920"/>
    </source>
</evidence>
<dbReference type="EMBL" id="KN832874">
    <property type="protein sequence ID" value="KIN02944.1"/>
    <property type="molecule type" value="Genomic_DNA"/>
</dbReference>
<evidence type="ECO:0000313" key="6">
    <source>
        <dbReference type="EMBL" id="KIN02944.1"/>
    </source>
</evidence>
<dbReference type="InterPro" id="IPR027417">
    <property type="entry name" value="P-loop_NTPase"/>
</dbReference>
<dbReference type="Pfam" id="PF05057">
    <property type="entry name" value="DUF676"/>
    <property type="match status" value="1"/>
</dbReference>
<dbReference type="SUPFAM" id="SSF52540">
    <property type="entry name" value="P-loop containing nucleoside triphosphate hydrolases"/>
    <property type="match status" value="1"/>
</dbReference>
<dbReference type="InterPro" id="IPR011990">
    <property type="entry name" value="TPR-like_helical_dom_sf"/>
</dbReference>
<protein>
    <recommendedName>
        <fullName evidence="8">NACHT domain-containing protein</fullName>
    </recommendedName>
</protein>
<dbReference type="Gene3D" id="1.25.40.10">
    <property type="entry name" value="Tetratricopeptide repeat domain"/>
    <property type="match status" value="2"/>
</dbReference>
<dbReference type="InterPro" id="IPR056884">
    <property type="entry name" value="NPHP3-like_N"/>
</dbReference>
<dbReference type="InParanoid" id="A0A0C3CVA9"/>
<accession>A0A0C3CVA9</accession>
<dbReference type="Gene3D" id="3.40.50.300">
    <property type="entry name" value="P-loop containing nucleotide triphosphate hydrolases"/>
    <property type="match status" value="1"/>
</dbReference>
<keyword evidence="3" id="KW-0472">Membrane</keyword>
<keyword evidence="2" id="KW-0677">Repeat</keyword>
<keyword evidence="7" id="KW-1185">Reference proteome</keyword>
<comment type="similarity">
    <text evidence="1">Belongs to the putative lipase ROG1 family.</text>
</comment>
<dbReference type="HOGENOM" id="CLU_000288_125_13_1"/>
<keyword evidence="3" id="KW-0812">Transmembrane</keyword>
<dbReference type="InterPro" id="IPR007751">
    <property type="entry name" value="DUF676_lipase-like"/>
</dbReference>
<dbReference type="SUPFAM" id="SSF53474">
    <property type="entry name" value="alpha/beta-Hydrolases"/>
    <property type="match status" value="1"/>
</dbReference>
<dbReference type="SUPFAM" id="SSF48452">
    <property type="entry name" value="TPR-like"/>
    <property type="match status" value="1"/>
</dbReference>
<gene>
    <name evidence="6" type="ORF">OIDMADRAFT_27423</name>
</gene>
<evidence type="ECO:0000256" key="3">
    <source>
        <dbReference type="SAM" id="Phobius"/>
    </source>
</evidence>
<proteinExistence type="inferred from homology"/>
<name>A0A0C3CVA9_OIDMZ</name>
<dbReference type="AlphaFoldDB" id="A0A0C3CVA9"/>
<feature type="transmembrane region" description="Helical" evidence="3">
    <location>
        <begin position="1042"/>
        <end position="1065"/>
    </location>
</feature>
<evidence type="ECO:0000313" key="7">
    <source>
        <dbReference type="Proteomes" id="UP000054321"/>
    </source>
</evidence>
<evidence type="ECO:0000259" key="4">
    <source>
        <dbReference type="Pfam" id="PF05057"/>
    </source>
</evidence>
<reference evidence="7" key="2">
    <citation type="submission" date="2015-01" db="EMBL/GenBank/DDBJ databases">
        <title>Evolutionary Origins and Diversification of the Mycorrhizal Mutualists.</title>
        <authorList>
            <consortium name="DOE Joint Genome Institute"/>
            <consortium name="Mycorrhizal Genomics Consortium"/>
            <person name="Kohler A."/>
            <person name="Kuo A."/>
            <person name="Nagy L.G."/>
            <person name="Floudas D."/>
            <person name="Copeland A."/>
            <person name="Barry K.W."/>
            <person name="Cichocki N."/>
            <person name="Veneault-Fourrey C."/>
            <person name="LaButti K."/>
            <person name="Lindquist E.A."/>
            <person name="Lipzen A."/>
            <person name="Lundell T."/>
            <person name="Morin E."/>
            <person name="Murat C."/>
            <person name="Riley R."/>
            <person name="Ohm R."/>
            <person name="Sun H."/>
            <person name="Tunlid A."/>
            <person name="Henrissat B."/>
            <person name="Grigoriev I.V."/>
            <person name="Hibbett D.S."/>
            <person name="Martin F."/>
        </authorList>
    </citation>
    <scope>NUCLEOTIDE SEQUENCE [LARGE SCALE GENOMIC DNA]</scope>
    <source>
        <strain evidence="7">Zn</strain>
    </source>
</reference>
<dbReference type="Proteomes" id="UP000054321">
    <property type="component" value="Unassembled WGS sequence"/>
</dbReference>
<dbReference type="Pfam" id="PF24883">
    <property type="entry name" value="NPHP3_N"/>
    <property type="match status" value="1"/>
</dbReference>
<dbReference type="Gene3D" id="3.40.50.1820">
    <property type="entry name" value="alpha/beta hydrolase"/>
    <property type="match status" value="1"/>
</dbReference>
<dbReference type="PANTHER" id="PTHR10039:SF14">
    <property type="entry name" value="NACHT DOMAIN-CONTAINING PROTEIN"/>
    <property type="match status" value="1"/>
</dbReference>
<dbReference type="PANTHER" id="PTHR10039">
    <property type="entry name" value="AMELOGENIN"/>
    <property type="match status" value="1"/>
</dbReference>
<reference evidence="6 7" key="1">
    <citation type="submission" date="2014-04" db="EMBL/GenBank/DDBJ databases">
        <authorList>
            <consortium name="DOE Joint Genome Institute"/>
            <person name="Kuo A."/>
            <person name="Martino E."/>
            <person name="Perotto S."/>
            <person name="Kohler A."/>
            <person name="Nagy L.G."/>
            <person name="Floudas D."/>
            <person name="Copeland A."/>
            <person name="Barry K.W."/>
            <person name="Cichocki N."/>
            <person name="Veneault-Fourrey C."/>
            <person name="LaButti K."/>
            <person name="Lindquist E.A."/>
            <person name="Lipzen A."/>
            <person name="Lundell T."/>
            <person name="Morin E."/>
            <person name="Murat C."/>
            <person name="Sun H."/>
            <person name="Tunlid A."/>
            <person name="Henrissat B."/>
            <person name="Grigoriev I.V."/>
            <person name="Hibbett D.S."/>
            <person name="Martin F."/>
            <person name="Nordberg H.P."/>
            <person name="Cantor M.N."/>
            <person name="Hua S.X."/>
        </authorList>
    </citation>
    <scope>NUCLEOTIDE SEQUENCE [LARGE SCALE GENOMIC DNA]</scope>
    <source>
        <strain evidence="6 7">Zn</strain>
    </source>
</reference>